<gene>
    <name evidence="1" type="ORF">CJ263_01620</name>
</gene>
<keyword evidence="2" id="KW-1185">Reference proteome</keyword>
<dbReference type="KEGG" id="marb:CJ263_01620"/>
<protein>
    <submittedName>
        <fullName evidence="1">Uncharacterized protein</fullName>
    </submittedName>
</protein>
<accession>A0A223V1F1</accession>
<dbReference type="InterPro" id="IPR019613">
    <property type="entry name" value="DUF4198"/>
</dbReference>
<dbReference type="OrthoDB" id="581894at2"/>
<organism evidence="1 2">
    <name type="scientific">Maribacter cobaltidurans</name>
    <dbReference type="NCBI Taxonomy" id="1178778"/>
    <lineage>
        <taxon>Bacteria</taxon>
        <taxon>Pseudomonadati</taxon>
        <taxon>Bacteroidota</taxon>
        <taxon>Flavobacteriia</taxon>
        <taxon>Flavobacteriales</taxon>
        <taxon>Flavobacteriaceae</taxon>
        <taxon>Maribacter</taxon>
    </lineage>
</organism>
<dbReference type="RefSeq" id="WP_094995661.1">
    <property type="nucleotide sequence ID" value="NZ_BMJL01000001.1"/>
</dbReference>
<dbReference type="EMBL" id="CP022957">
    <property type="protein sequence ID" value="ASV29027.1"/>
    <property type="molecule type" value="Genomic_DNA"/>
</dbReference>
<name>A0A223V1F1_9FLAO</name>
<dbReference type="Pfam" id="PF10670">
    <property type="entry name" value="DUF4198"/>
    <property type="match status" value="1"/>
</dbReference>
<evidence type="ECO:0000313" key="1">
    <source>
        <dbReference type="EMBL" id="ASV29027.1"/>
    </source>
</evidence>
<proteinExistence type="predicted"/>
<reference evidence="1 2" key="1">
    <citation type="submission" date="2017-08" db="EMBL/GenBank/DDBJ databases">
        <title>The complete genome sequence of Maribacter sp. B1, isolated from deep-sea sediment.</title>
        <authorList>
            <person name="Wu Y.-H."/>
            <person name="Cheng H."/>
            <person name="Xu X.-W."/>
        </authorList>
    </citation>
    <scope>NUCLEOTIDE SEQUENCE [LARGE SCALE GENOMIC DNA]</scope>
    <source>
        <strain evidence="1 2">B1</strain>
    </source>
</reference>
<sequence length="268" mass="30338">MKSTARILLLMTIIFVFSSHELFLKTDSHFLEPNTSGQLYLFNGTFDTSENEITRDRIINAKIIGPGYLFEPTDEDYYGEENKTYLNYTTGDAGTYVAGISTLPRILEMDSEAFNDYLEHEGLENTISERKQLGTTDQGVKERYSKHVKALLQVGEETSIDFMKPLGYPVEFVPLNNPFEIKLGDRVAFKLLYKGKPLANQTVHYSTSVPGQDAHENENSVKSNANGMVSIKPTSVGQWYVATIHMEKKEGDEVDYESNWATLTFEIK</sequence>
<evidence type="ECO:0000313" key="2">
    <source>
        <dbReference type="Proteomes" id="UP000215244"/>
    </source>
</evidence>
<dbReference type="Proteomes" id="UP000215244">
    <property type="component" value="Chromosome"/>
</dbReference>
<dbReference type="AlphaFoldDB" id="A0A223V1F1"/>